<dbReference type="Proteomes" id="UP000023152">
    <property type="component" value="Unassembled WGS sequence"/>
</dbReference>
<dbReference type="EMBL" id="ASPP01003933">
    <property type="protein sequence ID" value="ETO32784.1"/>
    <property type="molecule type" value="Genomic_DNA"/>
</dbReference>
<comment type="caution">
    <text evidence="1">The sequence shown here is derived from an EMBL/GenBank/DDBJ whole genome shotgun (WGS) entry which is preliminary data.</text>
</comment>
<protein>
    <submittedName>
        <fullName evidence="1">Uncharacterized protein</fullName>
    </submittedName>
</protein>
<evidence type="ECO:0000313" key="2">
    <source>
        <dbReference type="Proteomes" id="UP000023152"/>
    </source>
</evidence>
<keyword evidence="2" id="KW-1185">Reference proteome</keyword>
<evidence type="ECO:0000313" key="1">
    <source>
        <dbReference type="EMBL" id="ETO32784.1"/>
    </source>
</evidence>
<reference evidence="1 2" key="1">
    <citation type="journal article" date="2013" name="Curr. Biol.">
        <title>The Genome of the Foraminiferan Reticulomyxa filosa.</title>
        <authorList>
            <person name="Glockner G."/>
            <person name="Hulsmann N."/>
            <person name="Schleicher M."/>
            <person name="Noegel A.A."/>
            <person name="Eichinger L."/>
            <person name="Gallinger C."/>
            <person name="Pawlowski J."/>
            <person name="Sierra R."/>
            <person name="Euteneuer U."/>
            <person name="Pillet L."/>
            <person name="Moustafa A."/>
            <person name="Platzer M."/>
            <person name="Groth M."/>
            <person name="Szafranski K."/>
            <person name="Schliwa M."/>
        </authorList>
    </citation>
    <scope>NUCLEOTIDE SEQUENCE [LARGE SCALE GENOMIC DNA]</scope>
</reference>
<dbReference type="AlphaFoldDB" id="X6P3W2"/>
<organism evidence="1 2">
    <name type="scientific">Reticulomyxa filosa</name>
    <dbReference type="NCBI Taxonomy" id="46433"/>
    <lineage>
        <taxon>Eukaryota</taxon>
        <taxon>Sar</taxon>
        <taxon>Rhizaria</taxon>
        <taxon>Retaria</taxon>
        <taxon>Foraminifera</taxon>
        <taxon>Monothalamids</taxon>
        <taxon>Reticulomyxidae</taxon>
        <taxon>Reticulomyxa</taxon>
    </lineage>
</organism>
<accession>X6P3W2</accession>
<gene>
    <name evidence="1" type="ORF">RFI_04331</name>
</gene>
<sequence>MIEENQINNRVHFKITNYLWSKNINSLNKISLNFGRCVLRCNYTIFKKRPEQIEKQWEEFQNVFTSMKEELPMALNRFENVNQSIPIEAKTEQKCNKLRICADSCCCNNFDTNKALKAQVEDLHRQIENLQEKSQSFHVLWLETKLTFQDKENNKYLNEYNKRCADIFEIHSFKKKLIGKYLRMICQLEHKQFKEIKREFEIKKFFFFFIFVETKTYKSKKSGYQFHFTYDLTTNKNVILNSQKFL</sequence>
<name>X6P3W2_RETFI</name>
<proteinExistence type="predicted"/>